<dbReference type="Proteomes" id="UP000003610">
    <property type="component" value="Unassembled WGS sequence"/>
</dbReference>
<accession>E1KMS5</accession>
<evidence type="ECO:0000313" key="2">
    <source>
        <dbReference type="Proteomes" id="UP000003610"/>
    </source>
</evidence>
<organism evidence="1 2">
    <name type="scientific">Prevotella disiens FB035-09AN</name>
    <dbReference type="NCBI Taxonomy" id="866771"/>
    <lineage>
        <taxon>Bacteria</taxon>
        <taxon>Pseudomonadati</taxon>
        <taxon>Bacteroidota</taxon>
        <taxon>Bacteroidia</taxon>
        <taxon>Bacteroidales</taxon>
        <taxon>Prevotellaceae</taxon>
        <taxon>Prevotella</taxon>
    </lineage>
</organism>
<name>E1KMS5_9BACT</name>
<proteinExistence type="predicted"/>
<dbReference type="EMBL" id="AEDO01000009">
    <property type="protein sequence ID" value="EFL47161.1"/>
    <property type="molecule type" value="Genomic_DNA"/>
</dbReference>
<dbReference type="AlphaFoldDB" id="E1KMS5"/>
<protein>
    <submittedName>
        <fullName evidence="1">Uncharacterized protein</fullName>
    </submittedName>
</protein>
<comment type="caution">
    <text evidence="1">The sequence shown here is derived from an EMBL/GenBank/DDBJ whole genome shotgun (WGS) entry which is preliminary data.</text>
</comment>
<evidence type="ECO:0000313" key="1">
    <source>
        <dbReference type="EMBL" id="EFL47161.1"/>
    </source>
</evidence>
<sequence>MFEKLKNLFSSAKNYHSEKFLVQELYDNRAFTDEVISSLFNNYPKF</sequence>
<gene>
    <name evidence="1" type="ORF">HMPREF9296_2021</name>
</gene>
<reference evidence="1 2" key="1">
    <citation type="submission" date="2010-08" db="EMBL/GenBank/DDBJ databases">
        <authorList>
            <person name="Durkin A.S."/>
            <person name="Madupu R."/>
            <person name="Torralba M."/>
            <person name="Gillis M."/>
            <person name="Methe B."/>
            <person name="Sutton G."/>
            <person name="Nelson K.E."/>
        </authorList>
    </citation>
    <scope>NUCLEOTIDE SEQUENCE [LARGE SCALE GENOMIC DNA]</scope>
    <source>
        <strain evidence="1 2">FB035-09AN</strain>
    </source>
</reference>